<proteinExistence type="predicted"/>
<name>A0ABP9ZYL6_9GAMM</name>
<evidence type="ECO:0000313" key="1">
    <source>
        <dbReference type="EMBL" id="GAA6145177.1"/>
    </source>
</evidence>
<accession>A0ABP9ZYL6</accession>
<gene>
    <name evidence="1" type="ORF">NBRC116585_12950</name>
</gene>
<keyword evidence="2" id="KW-1185">Reference proteome</keyword>
<reference evidence="1 2" key="1">
    <citation type="submission" date="2024-04" db="EMBL/GenBank/DDBJ databases">
        <title>Draft genome sequence of Thalassolituus maritimus NBRC 116585.</title>
        <authorList>
            <person name="Miyakawa T."/>
            <person name="Kusuya Y."/>
            <person name="Miura T."/>
        </authorList>
    </citation>
    <scope>NUCLEOTIDE SEQUENCE [LARGE SCALE GENOMIC DNA]</scope>
    <source>
        <strain evidence="1 2">5NW40-0001</strain>
    </source>
</reference>
<organism evidence="1 2">
    <name type="scientific">Thalassolituus maritimus</name>
    <dbReference type="NCBI Taxonomy" id="484498"/>
    <lineage>
        <taxon>Bacteria</taxon>
        <taxon>Pseudomonadati</taxon>
        <taxon>Pseudomonadota</taxon>
        <taxon>Gammaproteobacteria</taxon>
        <taxon>Oceanospirillales</taxon>
        <taxon>Oceanospirillaceae</taxon>
        <taxon>Thalassolituus</taxon>
    </lineage>
</organism>
<comment type="caution">
    <text evidence="1">The sequence shown here is derived from an EMBL/GenBank/DDBJ whole genome shotgun (WGS) entry which is preliminary data.</text>
</comment>
<dbReference type="EMBL" id="BAABWH010000003">
    <property type="protein sequence ID" value="GAA6145177.1"/>
    <property type="molecule type" value="Genomic_DNA"/>
</dbReference>
<dbReference type="Proteomes" id="UP001481413">
    <property type="component" value="Unassembled WGS sequence"/>
</dbReference>
<sequence length="50" mass="5400">MQLDDNNLCRLFGDPSRPAVCGNFKADADICGSGSQQAMANLIELEQLTQ</sequence>
<evidence type="ECO:0000313" key="2">
    <source>
        <dbReference type="Proteomes" id="UP001481413"/>
    </source>
</evidence>
<protein>
    <recommendedName>
        <fullName evidence="3">Fe-S-cluster oxidoreductase</fullName>
    </recommendedName>
</protein>
<evidence type="ECO:0008006" key="3">
    <source>
        <dbReference type="Google" id="ProtNLM"/>
    </source>
</evidence>